<proteinExistence type="predicted"/>
<feature type="domain" description="YubB ferredoxin-like" evidence="1">
    <location>
        <begin position="97"/>
        <end position="161"/>
    </location>
</feature>
<reference evidence="2" key="1">
    <citation type="submission" date="2018-05" db="EMBL/GenBank/DDBJ databases">
        <authorList>
            <person name="Lanie J.A."/>
            <person name="Ng W.-L."/>
            <person name="Kazmierczak K.M."/>
            <person name="Andrzejewski T.M."/>
            <person name="Davidsen T.M."/>
            <person name="Wayne K.J."/>
            <person name="Tettelin H."/>
            <person name="Glass J.I."/>
            <person name="Rusch D."/>
            <person name="Podicherti R."/>
            <person name="Tsui H.-C.T."/>
            <person name="Winkler M.E."/>
        </authorList>
    </citation>
    <scope>NUCLEOTIDE SEQUENCE</scope>
</reference>
<accession>A0A382J134</accession>
<protein>
    <recommendedName>
        <fullName evidence="1">YubB ferredoxin-like domain-containing protein</fullName>
    </recommendedName>
</protein>
<dbReference type="InterPro" id="IPR041329">
    <property type="entry name" value="YubB_C"/>
</dbReference>
<name>A0A382J134_9ZZZZ</name>
<dbReference type="Pfam" id="PF18406">
    <property type="entry name" value="DUF1281_C"/>
    <property type="match status" value="1"/>
</dbReference>
<organism evidence="2">
    <name type="scientific">marine metagenome</name>
    <dbReference type="NCBI Taxonomy" id="408172"/>
    <lineage>
        <taxon>unclassified sequences</taxon>
        <taxon>metagenomes</taxon>
        <taxon>ecological metagenomes</taxon>
    </lineage>
</organism>
<gene>
    <name evidence="2" type="ORF">METZ01_LOCUS258460</name>
</gene>
<sequence>MPNHCSNLLTVTGAASELATFCNYALQKDADDSISSCPDLHYLYPIPEGVSKDDDPEILSREEYTWRKDHWGTKWNTYSNVGLGMVRSDISNRLIGIQCSFETAWAPPTGAIRVGSVKFPNLNFTLEYAEAGVMFRGVAFYKNGKEYFDHIEDNLTDKEWESVNYTKMDDKNQIRHVEDMRRDINPDTIELSDTTEEVLSR</sequence>
<evidence type="ECO:0000259" key="1">
    <source>
        <dbReference type="Pfam" id="PF18406"/>
    </source>
</evidence>
<evidence type="ECO:0000313" key="2">
    <source>
        <dbReference type="EMBL" id="SVC05606.1"/>
    </source>
</evidence>
<dbReference type="EMBL" id="UINC01071011">
    <property type="protein sequence ID" value="SVC05606.1"/>
    <property type="molecule type" value="Genomic_DNA"/>
</dbReference>
<dbReference type="AlphaFoldDB" id="A0A382J134"/>